<dbReference type="PANTHER" id="PTHR43476">
    <property type="entry name" value="3-(3-HYDROXY-PHENYL)PROPIONATE/3-HYDROXYCINNAMIC ACID HYDROXYLASE"/>
    <property type="match status" value="1"/>
</dbReference>
<dbReference type="PRINTS" id="PR00420">
    <property type="entry name" value="RNGMNOXGNASE"/>
</dbReference>
<accession>A0ABQ1JC11</accession>
<dbReference type="PANTHER" id="PTHR43476:SF4">
    <property type="entry name" value="BLR0106 PROTEIN"/>
    <property type="match status" value="1"/>
</dbReference>
<dbReference type="Pfam" id="PF01494">
    <property type="entry name" value="FAD_binding_3"/>
    <property type="match status" value="1"/>
</dbReference>
<evidence type="ECO:0000256" key="2">
    <source>
        <dbReference type="ARBA" id="ARBA00023027"/>
    </source>
</evidence>
<dbReference type="InterPro" id="IPR050631">
    <property type="entry name" value="PheA/TfdB_FAD_monoxygenase"/>
</dbReference>
<proteinExistence type="predicted"/>
<evidence type="ECO:0000313" key="5">
    <source>
        <dbReference type="Proteomes" id="UP000628854"/>
    </source>
</evidence>
<gene>
    <name evidence="4" type="ORF">GCM10011503_10440</name>
</gene>
<sequence length="409" mass="44545">MSYDLIIIGGGIGGSALAATMAKAGHSVLLLEKSETYEDRVRGEWIAPWGVVETKTLGLYDLLCQAGGHHIRQHVTYDESYDPATAEATALPLEIFAEGVPGPLAIGHPHHCQTLFDEAVRNGAEALRGVNVTDIKLGRAPAVTYEVGGETYTARAPLIVGAEGRQSPVRKAADIKLHQDKPHHWFAGLLVEGVRGWIDTKQAIGTEGNFGFLAFPQGGDRVRVYGGYALEEKGRFAGEDGALKFLEAFRMNCAPGNEAIAEGTPAGPLFSYFNNDSWTDEPFAEGCVLIGDAAGWNDPINGLGLSITYRDVRMVSDILKATPKSRRPDFTAYAEERAERMRRLRFAGQLQAALDMEFDETARARRKRYHERKALDPTLGIHGAAIMGGPETVPADMFTEEHRQKVLNG</sequence>
<keyword evidence="2" id="KW-0520">NAD</keyword>
<name>A0ABQ1JC11_9PROT</name>
<feature type="domain" description="FAD-binding" evidence="3">
    <location>
        <begin position="4"/>
        <end position="343"/>
    </location>
</feature>
<evidence type="ECO:0000313" key="4">
    <source>
        <dbReference type="EMBL" id="GGB63640.1"/>
    </source>
</evidence>
<dbReference type="Gene3D" id="3.50.50.60">
    <property type="entry name" value="FAD/NAD(P)-binding domain"/>
    <property type="match status" value="1"/>
</dbReference>
<dbReference type="RefSeq" id="WP_233123829.1">
    <property type="nucleotide sequence ID" value="NZ_BMKF01000001.1"/>
</dbReference>
<organism evidence="4 5">
    <name type="scientific">Henriciella pelagia</name>
    <dbReference type="NCBI Taxonomy" id="1977912"/>
    <lineage>
        <taxon>Bacteria</taxon>
        <taxon>Pseudomonadati</taxon>
        <taxon>Pseudomonadota</taxon>
        <taxon>Alphaproteobacteria</taxon>
        <taxon>Hyphomonadales</taxon>
        <taxon>Hyphomonadaceae</taxon>
        <taxon>Henriciella</taxon>
    </lineage>
</organism>
<dbReference type="InterPro" id="IPR002938">
    <property type="entry name" value="FAD-bd"/>
</dbReference>
<reference evidence="5" key="1">
    <citation type="journal article" date="2019" name="Int. J. Syst. Evol. Microbiol.">
        <title>The Global Catalogue of Microorganisms (GCM) 10K type strain sequencing project: providing services to taxonomists for standard genome sequencing and annotation.</title>
        <authorList>
            <consortium name="The Broad Institute Genomics Platform"/>
            <consortium name="The Broad Institute Genome Sequencing Center for Infectious Disease"/>
            <person name="Wu L."/>
            <person name="Ma J."/>
        </authorList>
    </citation>
    <scope>NUCLEOTIDE SEQUENCE [LARGE SCALE GENOMIC DNA]</scope>
    <source>
        <strain evidence="5">CGMCC 1.15928</strain>
    </source>
</reference>
<keyword evidence="5" id="KW-1185">Reference proteome</keyword>
<evidence type="ECO:0000259" key="3">
    <source>
        <dbReference type="Pfam" id="PF01494"/>
    </source>
</evidence>
<protein>
    <recommendedName>
        <fullName evidence="3">FAD-binding domain-containing protein</fullName>
    </recommendedName>
</protein>
<evidence type="ECO:0000256" key="1">
    <source>
        <dbReference type="ARBA" id="ARBA00023002"/>
    </source>
</evidence>
<dbReference type="SUPFAM" id="SSF51905">
    <property type="entry name" value="FAD/NAD(P)-binding domain"/>
    <property type="match status" value="1"/>
</dbReference>
<keyword evidence="1" id="KW-0560">Oxidoreductase</keyword>
<comment type="caution">
    <text evidence="4">The sequence shown here is derived from an EMBL/GenBank/DDBJ whole genome shotgun (WGS) entry which is preliminary data.</text>
</comment>
<dbReference type="EMBL" id="BMKF01000001">
    <property type="protein sequence ID" value="GGB63640.1"/>
    <property type="molecule type" value="Genomic_DNA"/>
</dbReference>
<dbReference type="InterPro" id="IPR036188">
    <property type="entry name" value="FAD/NAD-bd_sf"/>
</dbReference>
<dbReference type="Proteomes" id="UP000628854">
    <property type="component" value="Unassembled WGS sequence"/>
</dbReference>